<evidence type="ECO:0000256" key="8">
    <source>
        <dbReference type="ARBA" id="ARBA00022692"/>
    </source>
</evidence>
<protein>
    <recommendedName>
        <fullName evidence="5 18">CDP-diacylglycerol--inositol 3-phosphatidyltransferase</fullName>
        <ecNumber evidence="5 18">2.7.8.11</ecNumber>
    </recommendedName>
</protein>
<evidence type="ECO:0000256" key="20">
    <source>
        <dbReference type="SAM" id="Phobius"/>
    </source>
</evidence>
<evidence type="ECO:0000256" key="3">
    <source>
        <dbReference type="ARBA" id="ARBA00004141"/>
    </source>
</evidence>
<keyword evidence="6 18" id="KW-0444">Lipid biosynthesis</keyword>
<dbReference type="FunFam" id="1.20.120.1760:FF:000003">
    <property type="entry name" value="CDP-diacylglycerol--inositol 3-phosphatidyltransferase"/>
    <property type="match status" value="1"/>
</dbReference>
<feature type="transmembrane region" description="Helical" evidence="20">
    <location>
        <begin position="20"/>
        <end position="53"/>
    </location>
</feature>
<dbReference type="GO" id="GO:0006661">
    <property type="term" value="P:phosphatidylinositol biosynthetic process"/>
    <property type="evidence" value="ECO:0007669"/>
    <property type="project" value="TreeGrafter"/>
</dbReference>
<evidence type="ECO:0000256" key="9">
    <source>
        <dbReference type="ARBA" id="ARBA00022723"/>
    </source>
</evidence>
<evidence type="ECO:0000256" key="16">
    <source>
        <dbReference type="ARBA" id="ARBA00023264"/>
    </source>
</evidence>
<evidence type="ECO:0000256" key="19">
    <source>
        <dbReference type="RuleBase" id="RU003750"/>
    </source>
</evidence>
<keyword evidence="7 18" id="KW-0808">Transferase</keyword>
<evidence type="ECO:0000256" key="13">
    <source>
        <dbReference type="ARBA" id="ARBA00023136"/>
    </source>
</evidence>
<keyword evidence="9" id="KW-0479">Metal-binding</keyword>
<evidence type="ECO:0000256" key="7">
    <source>
        <dbReference type="ARBA" id="ARBA00022679"/>
    </source>
</evidence>
<comment type="cofactor">
    <cofactor evidence="2">
        <name>Mg(2+)</name>
        <dbReference type="ChEBI" id="CHEBI:18420"/>
    </cofactor>
</comment>
<evidence type="ECO:0000313" key="22">
    <source>
        <dbReference type="Proteomes" id="UP001438707"/>
    </source>
</evidence>
<evidence type="ECO:0000256" key="10">
    <source>
        <dbReference type="ARBA" id="ARBA00022842"/>
    </source>
</evidence>
<comment type="similarity">
    <text evidence="4 18 19">Belongs to the CDP-alcohol phosphatidyltransferase class-I family.</text>
</comment>
<sequence>MASESFFGRHEAVFVYVPNLIGYLRVFCTLLALCCASTRPALCITAYFFGFVCDDLDGRFARLFNQTSKVGAVLDMVTDRISTSGLLVILGGLYPHWSFTCAALCMLDISSHWFQMVATSTLGANSHKDTNSQSWLIRLYYRQRIFMGVCCISCEILYLSVYLLRWDAYWQWPCFHLPLPASLLNLSGLKSSDPIPLALITAAASIPWFTLKQIINVVQLKAAMLQLVQYDIQQLKAS</sequence>
<keyword evidence="8 20" id="KW-0812">Transmembrane</keyword>
<dbReference type="GO" id="GO:0016020">
    <property type="term" value="C:membrane"/>
    <property type="evidence" value="ECO:0007669"/>
    <property type="project" value="UniProtKB-SubCell"/>
</dbReference>
<dbReference type="GO" id="GO:0046872">
    <property type="term" value="F:metal ion binding"/>
    <property type="evidence" value="ECO:0007669"/>
    <property type="project" value="UniProtKB-KW"/>
</dbReference>
<keyword evidence="10" id="KW-0460">Magnesium</keyword>
<evidence type="ECO:0000256" key="15">
    <source>
        <dbReference type="ARBA" id="ARBA00023211"/>
    </source>
</evidence>
<reference evidence="21 22" key="1">
    <citation type="journal article" date="2024" name="Nat. Commun.">
        <title>Phylogenomics reveals the evolutionary origins of lichenization in chlorophyte algae.</title>
        <authorList>
            <person name="Puginier C."/>
            <person name="Libourel C."/>
            <person name="Otte J."/>
            <person name="Skaloud P."/>
            <person name="Haon M."/>
            <person name="Grisel S."/>
            <person name="Petersen M."/>
            <person name="Berrin J.G."/>
            <person name="Delaux P.M."/>
            <person name="Dal Grande F."/>
            <person name="Keller J."/>
        </authorList>
    </citation>
    <scope>NUCLEOTIDE SEQUENCE [LARGE SCALE GENOMIC DNA]</scope>
    <source>
        <strain evidence="21 22">SAG 2145</strain>
    </source>
</reference>
<organism evidence="21 22">
    <name type="scientific">Apatococcus lobatus</name>
    <dbReference type="NCBI Taxonomy" id="904363"/>
    <lineage>
        <taxon>Eukaryota</taxon>
        <taxon>Viridiplantae</taxon>
        <taxon>Chlorophyta</taxon>
        <taxon>core chlorophytes</taxon>
        <taxon>Trebouxiophyceae</taxon>
        <taxon>Chlorellales</taxon>
        <taxon>Chlorellaceae</taxon>
        <taxon>Apatococcus</taxon>
    </lineage>
</organism>
<gene>
    <name evidence="21" type="ORF">WJX74_001461</name>
</gene>
<keyword evidence="14 18" id="KW-0594">Phospholipid biosynthesis</keyword>
<dbReference type="AlphaFoldDB" id="A0AAW1QB79"/>
<comment type="catalytic activity">
    <reaction evidence="17 18">
        <text>a CDP-1,2-diacyl-sn-glycerol + myo-inositol = a 1,2-diacyl-sn-glycero-3-phospho-(1D-myo-inositol) + CMP + H(+)</text>
        <dbReference type="Rhea" id="RHEA:11580"/>
        <dbReference type="ChEBI" id="CHEBI:15378"/>
        <dbReference type="ChEBI" id="CHEBI:17268"/>
        <dbReference type="ChEBI" id="CHEBI:57880"/>
        <dbReference type="ChEBI" id="CHEBI:58332"/>
        <dbReference type="ChEBI" id="CHEBI:60377"/>
        <dbReference type="EC" id="2.7.8.11"/>
    </reaction>
</comment>
<comment type="caution">
    <text evidence="21">The sequence shown here is derived from an EMBL/GenBank/DDBJ whole genome shotgun (WGS) entry which is preliminary data.</text>
</comment>
<evidence type="ECO:0000256" key="5">
    <source>
        <dbReference type="ARBA" id="ARBA00013212"/>
    </source>
</evidence>
<evidence type="ECO:0000256" key="4">
    <source>
        <dbReference type="ARBA" id="ARBA00010441"/>
    </source>
</evidence>
<evidence type="ECO:0000256" key="11">
    <source>
        <dbReference type="ARBA" id="ARBA00022989"/>
    </source>
</evidence>
<evidence type="ECO:0000256" key="14">
    <source>
        <dbReference type="ARBA" id="ARBA00023209"/>
    </source>
</evidence>
<dbReference type="Gene3D" id="1.20.120.1760">
    <property type="match status" value="1"/>
</dbReference>
<evidence type="ECO:0000256" key="2">
    <source>
        <dbReference type="ARBA" id="ARBA00001946"/>
    </source>
</evidence>
<dbReference type="GO" id="GO:0003881">
    <property type="term" value="F:CDP-diacylglycerol-inositol 3-phosphatidyltransferase activity"/>
    <property type="evidence" value="ECO:0007669"/>
    <property type="project" value="UniProtKB-UniRule"/>
</dbReference>
<dbReference type="PANTHER" id="PTHR15362:SF4">
    <property type="entry name" value="CDP-DIACYLGLYCEROL--INOSITOL 3-PHOSPHATIDYLTRANSFERASE"/>
    <property type="match status" value="1"/>
</dbReference>
<accession>A0AAW1QB79</accession>
<comment type="cofactor">
    <cofactor evidence="1">
        <name>Mn(2+)</name>
        <dbReference type="ChEBI" id="CHEBI:29035"/>
    </cofactor>
</comment>
<keyword evidence="11 20" id="KW-1133">Transmembrane helix</keyword>
<keyword evidence="12 18" id="KW-0443">Lipid metabolism</keyword>
<dbReference type="InterPro" id="IPR000462">
    <property type="entry name" value="CDP-OH_P_trans"/>
</dbReference>
<keyword evidence="16 18" id="KW-1208">Phospholipid metabolism</keyword>
<proteinExistence type="inferred from homology"/>
<dbReference type="PANTHER" id="PTHR15362">
    <property type="entry name" value="PHOSPHATIDYLINOSITOL SYNTHASE"/>
    <property type="match status" value="1"/>
</dbReference>
<keyword evidence="15" id="KW-0464">Manganese</keyword>
<dbReference type="InterPro" id="IPR048254">
    <property type="entry name" value="CDP_ALCOHOL_P_TRANSF_CS"/>
</dbReference>
<dbReference type="InterPro" id="IPR014387">
    <property type="entry name" value="CDP_diag_ino_3_P_euk"/>
</dbReference>
<comment type="subcellular location">
    <subcellularLocation>
        <location evidence="3">Membrane</location>
        <topology evidence="3">Multi-pass membrane protein</topology>
    </subcellularLocation>
</comment>
<dbReference type="PROSITE" id="PS00379">
    <property type="entry name" value="CDP_ALCOHOL_P_TRANSF"/>
    <property type="match status" value="1"/>
</dbReference>
<dbReference type="Proteomes" id="UP001438707">
    <property type="component" value="Unassembled WGS sequence"/>
</dbReference>
<evidence type="ECO:0000256" key="6">
    <source>
        <dbReference type="ARBA" id="ARBA00022516"/>
    </source>
</evidence>
<feature type="transmembrane region" description="Helical" evidence="20">
    <location>
        <begin position="145"/>
        <end position="164"/>
    </location>
</feature>
<dbReference type="PIRSF" id="PIRSF000848">
    <property type="entry name" value="CDP_diag_ino_3_P"/>
    <property type="match status" value="1"/>
</dbReference>
<evidence type="ECO:0000256" key="17">
    <source>
        <dbReference type="ARBA" id="ARBA00050166"/>
    </source>
</evidence>
<evidence type="ECO:0000256" key="18">
    <source>
        <dbReference type="PIRNR" id="PIRNR000848"/>
    </source>
</evidence>
<dbReference type="EC" id="2.7.8.11" evidence="5 18"/>
<dbReference type="EMBL" id="JALJOS010000051">
    <property type="protein sequence ID" value="KAK9819002.1"/>
    <property type="molecule type" value="Genomic_DNA"/>
</dbReference>
<dbReference type="GO" id="GO:0005794">
    <property type="term" value="C:Golgi apparatus"/>
    <property type="evidence" value="ECO:0007669"/>
    <property type="project" value="TreeGrafter"/>
</dbReference>
<keyword evidence="22" id="KW-1185">Reference proteome</keyword>
<keyword evidence="13 18" id="KW-0472">Membrane</keyword>
<evidence type="ECO:0000256" key="12">
    <source>
        <dbReference type="ARBA" id="ARBA00023098"/>
    </source>
</evidence>
<evidence type="ECO:0000313" key="21">
    <source>
        <dbReference type="EMBL" id="KAK9819002.1"/>
    </source>
</evidence>
<evidence type="ECO:0000256" key="1">
    <source>
        <dbReference type="ARBA" id="ARBA00001936"/>
    </source>
</evidence>
<name>A0AAW1QB79_9CHLO</name>
<dbReference type="Pfam" id="PF01066">
    <property type="entry name" value="CDP-OH_P_transf"/>
    <property type="match status" value="1"/>
</dbReference>
<dbReference type="InterPro" id="IPR043130">
    <property type="entry name" value="CDP-OH_PTrfase_TM_dom"/>
</dbReference>